<gene>
    <name evidence="2" type="ORF">PARMNEM_LOCUS14618</name>
</gene>
<dbReference type="Pfam" id="PF26138">
    <property type="entry name" value="DUF8040"/>
    <property type="match status" value="1"/>
</dbReference>
<dbReference type="EMBL" id="CAVLGL010000091">
    <property type="protein sequence ID" value="CAK1595085.1"/>
    <property type="molecule type" value="Genomic_DNA"/>
</dbReference>
<organism evidence="2 3">
    <name type="scientific">Parnassius mnemosyne</name>
    <name type="common">clouded apollo</name>
    <dbReference type="NCBI Taxonomy" id="213953"/>
    <lineage>
        <taxon>Eukaryota</taxon>
        <taxon>Metazoa</taxon>
        <taxon>Ecdysozoa</taxon>
        <taxon>Arthropoda</taxon>
        <taxon>Hexapoda</taxon>
        <taxon>Insecta</taxon>
        <taxon>Pterygota</taxon>
        <taxon>Neoptera</taxon>
        <taxon>Endopterygota</taxon>
        <taxon>Lepidoptera</taxon>
        <taxon>Glossata</taxon>
        <taxon>Ditrysia</taxon>
        <taxon>Papilionoidea</taxon>
        <taxon>Papilionidae</taxon>
        <taxon>Parnassiinae</taxon>
        <taxon>Parnassini</taxon>
        <taxon>Parnassius</taxon>
        <taxon>Driopa</taxon>
    </lineage>
</organism>
<sequence length="154" mass="17597">MLSDTERMAACAAAVVLFSGERLINQAKIKQRKRLWWVSSFNKSRSSYNATNMLSDFVRETSGTFENFCRMSQDDFTFLLNKIGPHISKIDTNMRQCIPIQERFAIALRFLATGGSYKSLSYLFKVSKQTVSRCIVDVCKAIIQELKEEIKVSC</sequence>
<accession>A0AAV1LHZ3</accession>
<dbReference type="Proteomes" id="UP001314205">
    <property type="component" value="Unassembled WGS sequence"/>
</dbReference>
<feature type="domain" description="DUF8040" evidence="1">
    <location>
        <begin position="46"/>
        <end position="143"/>
    </location>
</feature>
<dbReference type="InterPro" id="IPR058353">
    <property type="entry name" value="DUF8040"/>
</dbReference>
<keyword evidence="3" id="KW-1185">Reference proteome</keyword>
<evidence type="ECO:0000259" key="1">
    <source>
        <dbReference type="Pfam" id="PF26138"/>
    </source>
</evidence>
<dbReference type="AlphaFoldDB" id="A0AAV1LHZ3"/>
<reference evidence="2 3" key="1">
    <citation type="submission" date="2023-11" db="EMBL/GenBank/DDBJ databases">
        <authorList>
            <person name="Hedman E."/>
            <person name="Englund M."/>
            <person name="Stromberg M."/>
            <person name="Nyberg Akerstrom W."/>
            <person name="Nylinder S."/>
            <person name="Jareborg N."/>
            <person name="Kallberg Y."/>
            <person name="Kronander E."/>
        </authorList>
    </citation>
    <scope>NUCLEOTIDE SEQUENCE [LARGE SCALE GENOMIC DNA]</scope>
</reference>
<protein>
    <recommendedName>
        <fullName evidence="1">DUF8040 domain-containing protein</fullName>
    </recommendedName>
</protein>
<comment type="caution">
    <text evidence="2">The sequence shown here is derived from an EMBL/GenBank/DDBJ whole genome shotgun (WGS) entry which is preliminary data.</text>
</comment>
<evidence type="ECO:0000313" key="3">
    <source>
        <dbReference type="Proteomes" id="UP001314205"/>
    </source>
</evidence>
<name>A0AAV1LHZ3_9NEOP</name>
<proteinExistence type="predicted"/>
<evidence type="ECO:0000313" key="2">
    <source>
        <dbReference type="EMBL" id="CAK1595085.1"/>
    </source>
</evidence>